<comment type="catalytic activity">
    <reaction evidence="8">
        <text>L-seryl-[protein] + ATP = O-phospho-L-seryl-[protein] + ADP + H(+)</text>
        <dbReference type="Rhea" id="RHEA:17989"/>
        <dbReference type="Rhea" id="RHEA-COMP:9863"/>
        <dbReference type="Rhea" id="RHEA-COMP:11604"/>
        <dbReference type="ChEBI" id="CHEBI:15378"/>
        <dbReference type="ChEBI" id="CHEBI:29999"/>
        <dbReference type="ChEBI" id="CHEBI:30616"/>
        <dbReference type="ChEBI" id="CHEBI:83421"/>
        <dbReference type="ChEBI" id="CHEBI:456216"/>
        <dbReference type="EC" id="2.7.11.1"/>
    </reaction>
</comment>
<dbReference type="SUPFAM" id="SSF56112">
    <property type="entry name" value="Protein kinase-like (PK-like)"/>
    <property type="match status" value="1"/>
</dbReference>
<reference evidence="11 12" key="1">
    <citation type="submission" date="2021-11" db="EMBL/GenBank/DDBJ databases">
        <title>Black yeast isolated from Biological Soil Crust.</title>
        <authorList>
            <person name="Kurbessoian T."/>
        </authorList>
    </citation>
    <scope>NUCLEOTIDE SEQUENCE [LARGE SCALE GENOMIC DNA]</scope>
    <source>
        <strain evidence="11 12">CCFEE 5522</strain>
    </source>
</reference>
<dbReference type="Proteomes" id="UP001324427">
    <property type="component" value="Unassembled WGS sequence"/>
</dbReference>
<evidence type="ECO:0000313" key="12">
    <source>
        <dbReference type="Proteomes" id="UP001324427"/>
    </source>
</evidence>
<proteinExistence type="predicted"/>
<feature type="region of interest" description="Disordered" evidence="9">
    <location>
        <begin position="108"/>
        <end position="152"/>
    </location>
</feature>
<dbReference type="InterPro" id="IPR011009">
    <property type="entry name" value="Kinase-like_dom_sf"/>
</dbReference>
<dbReference type="InterPro" id="IPR000719">
    <property type="entry name" value="Prot_kinase_dom"/>
</dbReference>
<keyword evidence="5" id="KW-0418">Kinase</keyword>
<dbReference type="GO" id="GO:0005634">
    <property type="term" value="C:nucleus"/>
    <property type="evidence" value="ECO:0007669"/>
    <property type="project" value="TreeGrafter"/>
</dbReference>
<evidence type="ECO:0000256" key="3">
    <source>
        <dbReference type="ARBA" id="ARBA00022679"/>
    </source>
</evidence>
<evidence type="ECO:0000256" key="6">
    <source>
        <dbReference type="ARBA" id="ARBA00022840"/>
    </source>
</evidence>
<dbReference type="AlphaFoldDB" id="A0AAV9JK18"/>
<sequence length="433" mass="49256">MDLDLMMQQAMMAKAMRRAAMERALGQDPRMAMMRDPRMAMMHDPRMAMMRDPQIAMIRDPRMAMMQDPRMAMIEDPRMAIMRDARMAMIQDPRIAMIQDPHAMLHGRGPRKAISGDGSKSSTDSAGRNPFATCLGGRGRHHRGDRHGNDIPVPGYKLVEPLQPGGMSEAVNLVKEMNSGKLFVEKRRVERGRNLNYMIKCMWDERKGFCSFILEYCDGGSLDQKIADRIRKGRMFEDGFVWHTLVGIAKALAFLHHGIRDFTKDEPADTWDTICHLDTKPRNIFFSSAGQEGPHLRVVVGDFGCAVKRSDLEFGMEHPRQQMCGTPEWYPPEGRIEMVGATRTRYGSASDIWQMGATIHTMCRLLERPDPSIYTLDPWSSACGRRYGERLNGAVLWCCFPKWQKRPSAFKLAKEVVKMARDKGIPQLATMRG</sequence>
<name>A0AAV9JK18_9PEZI</name>
<dbReference type="PANTHER" id="PTHR43671">
    <property type="entry name" value="SERINE/THREONINE-PROTEIN KINASE NEK"/>
    <property type="match status" value="1"/>
</dbReference>
<evidence type="ECO:0000256" key="2">
    <source>
        <dbReference type="ARBA" id="ARBA00022527"/>
    </source>
</evidence>
<evidence type="ECO:0000256" key="9">
    <source>
        <dbReference type="SAM" id="MobiDB-lite"/>
    </source>
</evidence>
<protein>
    <recommendedName>
        <fullName evidence="1">non-specific serine/threonine protein kinase</fullName>
        <ecNumber evidence="1">2.7.11.1</ecNumber>
    </recommendedName>
</protein>
<comment type="catalytic activity">
    <reaction evidence="7">
        <text>L-threonyl-[protein] + ATP = O-phospho-L-threonyl-[protein] + ADP + H(+)</text>
        <dbReference type="Rhea" id="RHEA:46608"/>
        <dbReference type="Rhea" id="RHEA-COMP:11060"/>
        <dbReference type="Rhea" id="RHEA-COMP:11605"/>
        <dbReference type="ChEBI" id="CHEBI:15378"/>
        <dbReference type="ChEBI" id="CHEBI:30013"/>
        <dbReference type="ChEBI" id="CHEBI:30616"/>
        <dbReference type="ChEBI" id="CHEBI:61977"/>
        <dbReference type="ChEBI" id="CHEBI:456216"/>
        <dbReference type="EC" id="2.7.11.1"/>
    </reaction>
</comment>
<dbReference type="EMBL" id="JAVFHQ010000019">
    <property type="protein sequence ID" value="KAK4545575.1"/>
    <property type="molecule type" value="Genomic_DNA"/>
</dbReference>
<evidence type="ECO:0000313" key="11">
    <source>
        <dbReference type="EMBL" id="KAK4545575.1"/>
    </source>
</evidence>
<evidence type="ECO:0000259" key="10">
    <source>
        <dbReference type="PROSITE" id="PS50011"/>
    </source>
</evidence>
<evidence type="ECO:0000256" key="4">
    <source>
        <dbReference type="ARBA" id="ARBA00022741"/>
    </source>
</evidence>
<keyword evidence="3" id="KW-0808">Transferase</keyword>
<keyword evidence="2" id="KW-0723">Serine/threonine-protein kinase</keyword>
<evidence type="ECO:0000256" key="1">
    <source>
        <dbReference type="ARBA" id="ARBA00012513"/>
    </source>
</evidence>
<dbReference type="Gene3D" id="1.10.510.10">
    <property type="entry name" value="Transferase(Phosphotransferase) domain 1"/>
    <property type="match status" value="1"/>
</dbReference>
<keyword evidence="6" id="KW-0067">ATP-binding</keyword>
<organism evidence="11 12">
    <name type="scientific">Oleoguttula mirabilis</name>
    <dbReference type="NCBI Taxonomy" id="1507867"/>
    <lineage>
        <taxon>Eukaryota</taxon>
        <taxon>Fungi</taxon>
        <taxon>Dikarya</taxon>
        <taxon>Ascomycota</taxon>
        <taxon>Pezizomycotina</taxon>
        <taxon>Dothideomycetes</taxon>
        <taxon>Dothideomycetidae</taxon>
        <taxon>Mycosphaerellales</taxon>
        <taxon>Teratosphaeriaceae</taxon>
        <taxon>Oleoguttula</taxon>
    </lineage>
</organism>
<keyword evidence="12" id="KW-1185">Reference proteome</keyword>
<accession>A0AAV9JK18</accession>
<dbReference type="PROSITE" id="PS50011">
    <property type="entry name" value="PROTEIN_KINASE_DOM"/>
    <property type="match status" value="1"/>
</dbReference>
<evidence type="ECO:0000256" key="7">
    <source>
        <dbReference type="ARBA" id="ARBA00047899"/>
    </source>
</evidence>
<evidence type="ECO:0000256" key="5">
    <source>
        <dbReference type="ARBA" id="ARBA00022777"/>
    </source>
</evidence>
<dbReference type="GO" id="GO:0004674">
    <property type="term" value="F:protein serine/threonine kinase activity"/>
    <property type="evidence" value="ECO:0007669"/>
    <property type="project" value="UniProtKB-KW"/>
</dbReference>
<dbReference type="PANTHER" id="PTHR43671:SF98">
    <property type="entry name" value="SERINE_THREONINE-PROTEIN KINASE NEK11"/>
    <property type="match status" value="1"/>
</dbReference>
<gene>
    <name evidence="11" type="ORF">LTR36_002925</name>
</gene>
<dbReference type="SMART" id="SM00220">
    <property type="entry name" value="S_TKc"/>
    <property type="match status" value="1"/>
</dbReference>
<dbReference type="GO" id="GO:0005524">
    <property type="term" value="F:ATP binding"/>
    <property type="evidence" value="ECO:0007669"/>
    <property type="project" value="UniProtKB-KW"/>
</dbReference>
<comment type="caution">
    <text evidence="11">The sequence shown here is derived from an EMBL/GenBank/DDBJ whole genome shotgun (WGS) entry which is preliminary data.</text>
</comment>
<dbReference type="EC" id="2.7.11.1" evidence="1"/>
<evidence type="ECO:0000256" key="8">
    <source>
        <dbReference type="ARBA" id="ARBA00048679"/>
    </source>
</evidence>
<dbReference type="Pfam" id="PF00069">
    <property type="entry name" value="Pkinase"/>
    <property type="match status" value="1"/>
</dbReference>
<feature type="domain" description="Protein kinase" evidence="10">
    <location>
        <begin position="120"/>
        <end position="428"/>
    </location>
</feature>
<keyword evidence="4" id="KW-0547">Nucleotide-binding</keyword>
<dbReference type="InterPro" id="IPR050660">
    <property type="entry name" value="NEK_Ser/Thr_kinase"/>
</dbReference>